<comment type="catalytic activity">
    <reaction evidence="5 6">
        <text>L-methionyl-[protein] + [thioredoxin]-disulfide + H2O = L-methionyl-(R)-S-oxide-[protein] + [thioredoxin]-dithiol</text>
        <dbReference type="Rhea" id="RHEA:24164"/>
        <dbReference type="Rhea" id="RHEA-COMP:10698"/>
        <dbReference type="Rhea" id="RHEA-COMP:10700"/>
        <dbReference type="Rhea" id="RHEA-COMP:12313"/>
        <dbReference type="Rhea" id="RHEA-COMP:12314"/>
        <dbReference type="ChEBI" id="CHEBI:15377"/>
        <dbReference type="ChEBI" id="CHEBI:16044"/>
        <dbReference type="ChEBI" id="CHEBI:29950"/>
        <dbReference type="ChEBI" id="CHEBI:45764"/>
        <dbReference type="ChEBI" id="CHEBI:50058"/>
        <dbReference type="EC" id="1.8.4.12"/>
    </reaction>
</comment>
<dbReference type="GO" id="GO:0030091">
    <property type="term" value="P:protein repair"/>
    <property type="evidence" value="ECO:0007669"/>
    <property type="project" value="InterPro"/>
</dbReference>
<dbReference type="PANTHER" id="PTHR10173">
    <property type="entry name" value="METHIONINE SULFOXIDE REDUCTASE"/>
    <property type="match status" value="1"/>
</dbReference>
<evidence type="ECO:0000256" key="5">
    <source>
        <dbReference type="ARBA" id="ARBA00048488"/>
    </source>
</evidence>
<dbReference type="OrthoDB" id="9785497at2"/>
<feature type="active site" description="Nucleophile" evidence="6">
    <location>
        <position position="119"/>
    </location>
</feature>
<reference evidence="9 10" key="1">
    <citation type="submission" date="2019-07" db="EMBL/GenBank/DDBJ databases">
        <authorList>
            <person name="Park M."/>
        </authorList>
    </citation>
    <scope>NUCLEOTIDE SEQUENCE [LARGE SCALE GENOMIC DNA]</scope>
    <source>
        <strain evidence="9 10">KCTC32445</strain>
    </source>
</reference>
<comment type="caution">
    <text evidence="9">The sequence shown here is derived from an EMBL/GenBank/DDBJ whole genome shotgun (WGS) entry which is preliminary data.</text>
</comment>
<evidence type="ECO:0000256" key="6">
    <source>
        <dbReference type="HAMAP-Rule" id="MF_01400"/>
    </source>
</evidence>
<feature type="binding site" evidence="6">
    <location>
        <position position="96"/>
    </location>
    <ligand>
        <name>Zn(2+)</name>
        <dbReference type="ChEBI" id="CHEBI:29105"/>
    </ligand>
</feature>
<evidence type="ECO:0000256" key="3">
    <source>
        <dbReference type="ARBA" id="ARBA00022833"/>
    </source>
</evidence>
<keyword evidence="3 6" id="KW-0862">Zinc</keyword>
<feature type="domain" description="MsrB" evidence="8">
    <location>
        <begin position="8"/>
        <end position="130"/>
    </location>
</feature>
<feature type="binding site" evidence="6">
    <location>
        <position position="99"/>
    </location>
    <ligand>
        <name>Zn(2+)</name>
        <dbReference type="ChEBI" id="CHEBI:29105"/>
    </ligand>
</feature>
<dbReference type="Proteomes" id="UP000320160">
    <property type="component" value="Unassembled WGS sequence"/>
</dbReference>
<feature type="binding site" evidence="6">
    <location>
        <position position="50"/>
    </location>
    <ligand>
        <name>Zn(2+)</name>
        <dbReference type="ChEBI" id="CHEBI:29105"/>
    </ligand>
</feature>
<dbReference type="FunFam" id="2.170.150.20:FF:000001">
    <property type="entry name" value="Peptide methionine sulfoxide reductase MsrB"/>
    <property type="match status" value="1"/>
</dbReference>
<evidence type="ECO:0000256" key="2">
    <source>
        <dbReference type="ARBA" id="ARBA00022723"/>
    </source>
</evidence>
<dbReference type="InterPro" id="IPR028427">
    <property type="entry name" value="Met_Sox_Rdtase_MsrB"/>
</dbReference>
<accession>A0A553WBF0</accession>
<dbReference type="GO" id="GO:0008270">
    <property type="term" value="F:zinc ion binding"/>
    <property type="evidence" value="ECO:0007669"/>
    <property type="project" value="UniProtKB-UniRule"/>
</dbReference>
<dbReference type="AlphaFoldDB" id="A0A553WBF0"/>
<dbReference type="GO" id="GO:0005737">
    <property type="term" value="C:cytoplasm"/>
    <property type="evidence" value="ECO:0007669"/>
    <property type="project" value="TreeGrafter"/>
</dbReference>
<dbReference type="RefSeq" id="WP_143777226.1">
    <property type="nucleotide sequence ID" value="NZ_VKKU01000002.1"/>
</dbReference>
<dbReference type="GO" id="GO:0006979">
    <property type="term" value="P:response to oxidative stress"/>
    <property type="evidence" value="ECO:0007669"/>
    <property type="project" value="InterPro"/>
</dbReference>
<dbReference type="PANTHER" id="PTHR10173:SF52">
    <property type="entry name" value="METHIONINE-R-SULFOXIDE REDUCTASE B1"/>
    <property type="match status" value="1"/>
</dbReference>
<evidence type="ECO:0000256" key="7">
    <source>
        <dbReference type="SAM" id="MobiDB-lite"/>
    </source>
</evidence>
<evidence type="ECO:0000256" key="1">
    <source>
        <dbReference type="ARBA" id="ARBA00007174"/>
    </source>
</evidence>
<proteinExistence type="inferred from homology"/>
<evidence type="ECO:0000313" key="9">
    <source>
        <dbReference type="EMBL" id="TSB02006.1"/>
    </source>
</evidence>
<keyword evidence="4 6" id="KW-0560">Oxidoreductase</keyword>
<dbReference type="NCBIfam" id="TIGR00357">
    <property type="entry name" value="peptide-methionine (R)-S-oxide reductase MsrB"/>
    <property type="match status" value="1"/>
</dbReference>
<protein>
    <recommendedName>
        <fullName evidence="6">Peptide methionine sulfoxide reductase MsrB</fullName>
        <ecNumber evidence="6">1.8.4.12</ecNumber>
    </recommendedName>
    <alternativeName>
        <fullName evidence="6">Peptide-methionine (R)-S-oxide reductase</fullName>
    </alternativeName>
</protein>
<dbReference type="InterPro" id="IPR002579">
    <property type="entry name" value="Met_Sox_Rdtase_MsrB_dom"/>
</dbReference>
<comment type="cofactor">
    <cofactor evidence="6">
        <name>Zn(2+)</name>
        <dbReference type="ChEBI" id="CHEBI:29105"/>
    </cofactor>
    <text evidence="6">Binds 1 zinc ion per subunit. The zinc ion is important for the structural integrity of the protein.</text>
</comment>
<dbReference type="PROSITE" id="PS51790">
    <property type="entry name" value="MSRB"/>
    <property type="match status" value="1"/>
</dbReference>
<dbReference type="HAMAP" id="MF_01400">
    <property type="entry name" value="MsrB"/>
    <property type="match status" value="1"/>
</dbReference>
<organism evidence="9 10">
    <name type="scientific">Sphingorhabdus contaminans</name>
    <dbReference type="NCBI Taxonomy" id="1343899"/>
    <lineage>
        <taxon>Bacteria</taxon>
        <taxon>Pseudomonadati</taxon>
        <taxon>Pseudomonadota</taxon>
        <taxon>Alphaproteobacteria</taxon>
        <taxon>Sphingomonadales</taxon>
        <taxon>Sphingomonadaceae</taxon>
        <taxon>Sphingorhabdus</taxon>
    </lineage>
</organism>
<sequence length="130" mass="14334">MEKVHKSDAEWREQLDPVQYHVLREAGTERAFAGKLTDEKRPGEFRCAGCGTALFVSDKKFDSGSGWPSFTAPADPEVVEEHRDTSHGMIRTEVRCAACEGHLGHVFPDGPGPTGLRYCINSAALEFDPE</sequence>
<evidence type="ECO:0000259" key="8">
    <source>
        <dbReference type="PROSITE" id="PS51790"/>
    </source>
</evidence>
<feature type="binding site" evidence="6">
    <location>
        <position position="47"/>
    </location>
    <ligand>
        <name>Zn(2+)</name>
        <dbReference type="ChEBI" id="CHEBI:29105"/>
    </ligand>
</feature>
<evidence type="ECO:0000256" key="4">
    <source>
        <dbReference type="ARBA" id="ARBA00023002"/>
    </source>
</evidence>
<dbReference type="Gene3D" id="2.170.150.20">
    <property type="entry name" value="Peptide methionine sulfoxide reductase"/>
    <property type="match status" value="1"/>
</dbReference>
<keyword evidence="10" id="KW-1185">Reference proteome</keyword>
<dbReference type="Pfam" id="PF01641">
    <property type="entry name" value="SelR"/>
    <property type="match status" value="1"/>
</dbReference>
<feature type="region of interest" description="Disordered" evidence="7">
    <location>
        <begin position="67"/>
        <end position="86"/>
    </location>
</feature>
<dbReference type="GO" id="GO:0033743">
    <property type="term" value="F:peptide-methionine (R)-S-oxide reductase activity"/>
    <property type="evidence" value="ECO:0007669"/>
    <property type="project" value="UniProtKB-UniRule"/>
</dbReference>
<evidence type="ECO:0000313" key="10">
    <source>
        <dbReference type="Proteomes" id="UP000320160"/>
    </source>
</evidence>
<dbReference type="SUPFAM" id="SSF51316">
    <property type="entry name" value="Mss4-like"/>
    <property type="match status" value="1"/>
</dbReference>
<comment type="similarity">
    <text evidence="1 6">Belongs to the MsrB Met sulfoxide reductase family.</text>
</comment>
<keyword evidence="2 6" id="KW-0479">Metal-binding</keyword>
<dbReference type="EC" id="1.8.4.12" evidence="6"/>
<name>A0A553WBF0_9SPHN</name>
<dbReference type="InterPro" id="IPR011057">
    <property type="entry name" value="Mss4-like_sf"/>
</dbReference>
<dbReference type="EMBL" id="VKKU01000002">
    <property type="protein sequence ID" value="TSB02006.1"/>
    <property type="molecule type" value="Genomic_DNA"/>
</dbReference>
<gene>
    <name evidence="6 9" type="primary">msrB</name>
    <name evidence="9" type="ORF">FOM92_12765</name>
</gene>